<protein>
    <submittedName>
        <fullName evidence="7">CvpA family protein</fullName>
    </submittedName>
</protein>
<sequence>MQDLAMFDVIIILITLFLGLKGFFKGFIKEVFALLGIIGAIFVASRISFDVGQIVAPILAIENSSTIKLIGFIISVITVWFVVYVAGIIVSKIFSLSGLGIVDRIFGLIFGAAKIFLIFSVIASALYSIESFKKSIDENFKNSIVMPHLLSVGEFIMKIDTSAISEKFDAPTKEILDQTSKSIDSITGAVNDGAKEITESAKEKIYEEIEKEVSRQAQQLEDEINVQKNRLDDIYIDDNKEGKKE</sequence>
<evidence type="ECO:0000313" key="7">
    <source>
        <dbReference type="EMBL" id="TLS71523.1"/>
    </source>
</evidence>
<comment type="subcellular location">
    <subcellularLocation>
        <location evidence="1">Membrane</location>
        <topology evidence="1">Multi-pass membrane protein</topology>
    </subcellularLocation>
</comment>
<dbReference type="AlphaFoldDB" id="A0A5R9H098"/>
<feature type="transmembrane region" description="Helical" evidence="6">
    <location>
        <begin position="106"/>
        <end position="129"/>
    </location>
</feature>
<reference evidence="7 8" key="1">
    <citation type="submission" date="2019-05" db="EMBL/GenBank/DDBJ databases">
        <title>Arcobacter cibarius and Arcobacter thereius providing challenges in identification an antibiotic susceptibility and Quinolone resistance.</title>
        <authorList>
            <person name="Busch A."/>
            <person name="Hanel I."/>
            <person name="Hotzel H."/>
            <person name="Tomaso H."/>
        </authorList>
    </citation>
    <scope>NUCLEOTIDE SEQUENCE [LARGE SCALE GENOMIC DNA]</scope>
    <source>
        <strain evidence="7 8">17CS1191_2</strain>
    </source>
</reference>
<keyword evidence="3 6" id="KW-1133">Transmembrane helix</keyword>
<proteinExistence type="predicted"/>
<dbReference type="GO" id="GO:0009403">
    <property type="term" value="P:toxin biosynthetic process"/>
    <property type="evidence" value="ECO:0007669"/>
    <property type="project" value="InterPro"/>
</dbReference>
<evidence type="ECO:0000256" key="3">
    <source>
        <dbReference type="ARBA" id="ARBA00022989"/>
    </source>
</evidence>
<dbReference type="EMBL" id="VBUF01000004">
    <property type="protein sequence ID" value="TLS71523.1"/>
    <property type="molecule type" value="Genomic_DNA"/>
</dbReference>
<feature type="transmembrane region" description="Helical" evidence="6">
    <location>
        <begin position="31"/>
        <end position="49"/>
    </location>
</feature>
<feature type="transmembrane region" description="Helical" evidence="6">
    <location>
        <begin position="6"/>
        <end position="24"/>
    </location>
</feature>
<evidence type="ECO:0000313" key="8">
    <source>
        <dbReference type="Proteomes" id="UP000308001"/>
    </source>
</evidence>
<gene>
    <name evidence="7" type="ORF">FE246_07890</name>
</gene>
<feature type="transmembrane region" description="Helical" evidence="6">
    <location>
        <begin position="69"/>
        <end position="94"/>
    </location>
</feature>
<evidence type="ECO:0000256" key="4">
    <source>
        <dbReference type="ARBA" id="ARBA00023136"/>
    </source>
</evidence>
<evidence type="ECO:0000256" key="2">
    <source>
        <dbReference type="ARBA" id="ARBA00022692"/>
    </source>
</evidence>
<keyword evidence="2 6" id="KW-0812">Transmembrane</keyword>
<comment type="caution">
    <text evidence="7">The sequence shown here is derived from an EMBL/GenBank/DDBJ whole genome shotgun (WGS) entry which is preliminary data.</text>
</comment>
<organism evidence="7 8">
    <name type="scientific">Aliarcobacter thereius</name>
    <dbReference type="NCBI Taxonomy" id="544718"/>
    <lineage>
        <taxon>Bacteria</taxon>
        <taxon>Pseudomonadati</taxon>
        <taxon>Campylobacterota</taxon>
        <taxon>Epsilonproteobacteria</taxon>
        <taxon>Campylobacterales</taxon>
        <taxon>Arcobacteraceae</taxon>
        <taxon>Aliarcobacter</taxon>
    </lineage>
</organism>
<accession>A0A5R9H098</accession>
<dbReference type="PANTHER" id="PTHR36926">
    <property type="entry name" value="COLICIN V PRODUCTION PROTEIN"/>
    <property type="match status" value="1"/>
</dbReference>
<feature type="coiled-coil region" evidence="5">
    <location>
        <begin position="203"/>
        <end position="237"/>
    </location>
</feature>
<evidence type="ECO:0000256" key="1">
    <source>
        <dbReference type="ARBA" id="ARBA00004141"/>
    </source>
</evidence>
<dbReference type="RefSeq" id="WP_066184776.1">
    <property type="nucleotide sequence ID" value="NZ_LCUK01000004.1"/>
</dbReference>
<dbReference type="PANTHER" id="PTHR36926:SF1">
    <property type="entry name" value="COLICIN V PRODUCTION PROTEIN"/>
    <property type="match status" value="1"/>
</dbReference>
<evidence type="ECO:0000256" key="5">
    <source>
        <dbReference type="SAM" id="Coils"/>
    </source>
</evidence>
<dbReference type="GO" id="GO:0016020">
    <property type="term" value="C:membrane"/>
    <property type="evidence" value="ECO:0007669"/>
    <property type="project" value="UniProtKB-SubCell"/>
</dbReference>
<dbReference type="Proteomes" id="UP000308001">
    <property type="component" value="Unassembled WGS sequence"/>
</dbReference>
<evidence type="ECO:0000256" key="6">
    <source>
        <dbReference type="SAM" id="Phobius"/>
    </source>
</evidence>
<dbReference type="InterPro" id="IPR003825">
    <property type="entry name" value="Colicin-V_CvpA"/>
</dbReference>
<keyword evidence="5" id="KW-0175">Coiled coil</keyword>
<name>A0A5R9H098_9BACT</name>
<dbReference type="Pfam" id="PF02674">
    <property type="entry name" value="Colicin_V"/>
    <property type="match status" value="1"/>
</dbReference>
<dbReference type="InterPro" id="IPR052719">
    <property type="entry name" value="CvpA-like"/>
</dbReference>
<keyword evidence="4 6" id="KW-0472">Membrane</keyword>